<dbReference type="InterPro" id="IPR046886">
    <property type="entry name" value="RsmE_MTase_dom"/>
</dbReference>
<sequence>MNRFFTNQPLTQGATATLPASVQKHAIQVLRLQEGAQIEVVSVDHQAFVATIMSVAPLTVQVDQPITRRVELPVAVHLLCGVPKGDKAELIVQKATELGAMHISFFNSQWATAKWQAPRVSKKLARLAAIAQGAAEQSHRCFVPAVDVVTLNEITQLTADAELVAYEESGKAGEAAALVQALSTRPDTLLCVFGPEGGLSPAEIATLTASGFTTAGLGPRILRTETAPLYLLSAVSALTELQGESE</sequence>
<dbReference type="Gene3D" id="3.40.1280.10">
    <property type="match status" value="1"/>
</dbReference>
<evidence type="ECO:0000256" key="11">
    <source>
        <dbReference type="ARBA" id="ARBA00047944"/>
    </source>
</evidence>
<evidence type="ECO:0000313" key="15">
    <source>
        <dbReference type="Proteomes" id="UP001597199"/>
    </source>
</evidence>
<accession>A0ABW4BJ19</accession>
<dbReference type="EC" id="2.1.1.193" evidence="3 12"/>
<evidence type="ECO:0000256" key="5">
    <source>
        <dbReference type="ARBA" id="ARBA00022490"/>
    </source>
</evidence>
<dbReference type="InterPro" id="IPR029028">
    <property type="entry name" value="Alpha/beta_knot_MTases"/>
</dbReference>
<evidence type="ECO:0000256" key="8">
    <source>
        <dbReference type="ARBA" id="ARBA00022679"/>
    </source>
</evidence>
<dbReference type="GO" id="GO:0008168">
    <property type="term" value="F:methyltransferase activity"/>
    <property type="evidence" value="ECO:0007669"/>
    <property type="project" value="UniProtKB-KW"/>
</dbReference>
<dbReference type="GO" id="GO:0032259">
    <property type="term" value="P:methylation"/>
    <property type="evidence" value="ECO:0007669"/>
    <property type="project" value="UniProtKB-KW"/>
</dbReference>
<dbReference type="CDD" id="cd18084">
    <property type="entry name" value="RsmE-like"/>
    <property type="match status" value="1"/>
</dbReference>
<comment type="subcellular location">
    <subcellularLocation>
        <location evidence="1 12">Cytoplasm</location>
    </subcellularLocation>
</comment>
<keyword evidence="7 12" id="KW-0489">Methyltransferase</keyword>
<evidence type="ECO:0000256" key="9">
    <source>
        <dbReference type="ARBA" id="ARBA00022691"/>
    </source>
</evidence>
<organism evidence="14 15">
    <name type="scientific">Lacticaseibacillus suilingensis</name>
    <dbReference type="NCBI Taxonomy" id="2799577"/>
    <lineage>
        <taxon>Bacteria</taxon>
        <taxon>Bacillati</taxon>
        <taxon>Bacillota</taxon>
        <taxon>Bacilli</taxon>
        <taxon>Lactobacillales</taxon>
        <taxon>Lactobacillaceae</taxon>
        <taxon>Lacticaseibacillus</taxon>
    </lineage>
</organism>
<comment type="function">
    <text evidence="10 12">Specifically methylates the N3 position of the uracil ring of uridine 1498 (m3U1498) in 16S rRNA. Acts on the fully assembled 30S ribosomal subunit.</text>
</comment>
<dbReference type="SUPFAM" id="SSF75217">
    <property type="entry name" value="alpha/beta knot"/>
    <property type="match status" value="1"/>
</dbReference>
<dbReference type="PANTHER" id="PTHR30027">
    <property type="entry name" value="RIBOSOMAL RNA SMALL SUBUNIT METHYLTRANSFERASE E"/>
    <property type="match status" value="1"/>
</dbReference>
<evidence type="ECO:0000256" key="6">
    <source>
        <dbReference type="ARBA" id="ARBA00022552"/>
    </source>
</evidence>
<evidence type="ECO:0000259" key="13">
    <source>
        <dbReference type="Pfam" id="PF04452"/>
    </source>
</evidence>
<dbReference type="Proteomes" id="UP001597199">
    <property type="component" value="Unassembled WGS sequence"/>
</dbReference>
<dbReference type="InterPro" id="IPR006700">
    <property type="entry name" value="RsmE"/>
</dbReference>
<evidence type="ECO:0000256" key="4">
    <source>
        <dbReference type="ARBA" id="ARBA00013673"/>
    </source>
</evidence>
<dbReference type="EMBL" id="JBHTOA010000046">
    <property type="protein sequence ID" value="MFD1400021.1"/>
    <property type="molecule type" value="Genomic_DNA"/>
</dbReference>
<evidence type="ECO:0000256" key="3">
    <source>
        <dbReference type="ARBA" id="ARBA00012328"/>
    </source>
</evidence>
<keyword evidence="15" id="KW-1185">Reference proteome</keyword>
<dbReference type="RefSeq" id="WP_204118963.1">
    <property type="nucleotide sequence ID" value="NZ_BOLV01000009.1"/>
</dbReference>
<evidence type="ECO:0000256" key="7">
    <source>
        <dbReference type="ARBA" id="ARBA00022603"/>
    </source>
</evidence>
<dbReference type="NCBIfam" id="TIGR00046">
    <property type="entry name" value="RsmE family RNA methyltransferase"/>
    <property type="match status" value="1"/>
</dbReference>
<feature type="domain" description="Ribosomal RNA small subunit methyltransferase E methyltransferase" evidence="13">
    <location>
        <begin position="71"/>
        <end position="235"/>
    </location>
</feature>
<comment type="catalytic activity">
    <reaction evidence="11 12">
        <text>uridine(1498) in 16S rRNA + S-adenosyl-L-methionine = N(3)-methyluridine(1498) in 16S rRNA + S-adenosyl-L-homocysteine + H(+)</text>
        <dbReference type="Rhea" id="RHEA:42920"/>
        <dbReference type="Rhea" id="RHEA-COMP:10283"/>
        <dbReference type="Rhea" id="RHEA-COMP:10284"/>
        <dbReference type="ChEBI" id="CHEBI:15378"/>
        <dbReference type="ChEBI" id="CHEBI:57856"/>
        <dbReference type="ChEBI" id="CHEBI:59789"/>
        <dbReference type="ChEBI" id="CHEBI:65315"/>
        <dbReference type="ChEBI" id="CHEBI:74502"/>
        <dbReference type="EC" id="2.1.1.193"/>
    </reaction>
</comment>
<keyword evidence="8 12" id="KW-0808">Transferase</keyword>
<keyword evidence="6 12" id="KW-0698">rRNA processing</keyword>
<evidence type="ECO:0000256" key="12">
    <source>
        <dbReference type="PIRNR" id="PIRNR015601"/>
    </source>
</evidence>
<comment type="similarity">
    <text evidence="2 12">Belongs to the RNA methyltransferase RsmE family.</text>
</comment>
<evidence type="ECO:0000256" key="10">
    <source>
        <dbReference type="ARBA" id="ARBA00025699"/>
    </source>
</evidence>
<keyword evidence="5 12" id="KW-0963">Cytoplasm</keyword>
<reference evidence="15" key="1">
    <citation type="journal article" date="2019" name="Int. J. Syst. Evol. Microbiol.">
        <title>The Global Catalogue of Microorganisms (GCM) 10K type strain sequencing project: providing services to taxonomists for standard genome sequencing and annotation.</title>
        <authorList>
            <consortium name="The Broad Institute Genomics Platform"/>
            <consortium name="The Broad Institute Genome Sequencing Center for Infectious Disease"/>
            <person name="Wu L."/>
            <person name="Ma J."/>
        </authorList>
    </citation>
    <scope>NUCLEOTIDE SEQUENCE [LARGE SCALE GENOMIC DNA]</scope>
    <source>
        <strain evidence="15">CCM 9110</strain>
    </source>
</reference>
<dbReference type="PANTHER" id="PTHR30027:SF3">
    <property type="entry name" value="16S RRNA (URACIL(1498)-N(3))-METHYLTRANSFERASE"/>
    <property type="match status" value="1"/>
</dbReference>
<proteinExistence type="inferred from homology"/>
<dbReference type="SUPFAM" id="SSF88697">
    <property type="entry name" value="PUA domain-like"/>
    <property type="match status" value="1"/>
</dbReference>
<keyword evidence="9 12" id="KW-0949">S-adenosyl-L-methionine</keyword>
<evidence type="ECO:0000256" key="1">
    <source>
        <dbReference type="ARBA" id="ARBA00004496"/>
    </source>
</evidence>
<gene>
    <name evidence="14" type="ORF">ACFQ41_11935</name>
</gene>
<protein>
    <recommendedName>
        <fullName evidence="4 12">Ribosomal RNA small subunit methyltransferase E</fullName>
        <ecNumber evidence="3 12">2.1.1.193</ecNumber>
    </recommendedName>
</protein>
<dbReference type="PIRSF" id="PIRSF015601">
    <property type="entry name" value="MTase_slr0722"/>
    <property type="match status" value="1"/>
</dbReference>
<dbReference type="Pfam" id="PF04452">
    <property type="entry name" value="Methyltrans_RNA"/>
    <property type="match status" value="1"/>
</dbReference>
<evidence type="ECO:0000313" key="14">
    <source>
        <dbReference type="EMBL" id="MFD1400021.1"/>
    </source>
</evidence>
<evidence type="ECO:0000256" key="2">
    <source>
        <dbReference type="ARBA" id="ARBA00005528"/>
    </source>
</evidence>
<comment type="caution">
    <text evidence="14">The sequence shown here is derived from an EMBL/GenBank/DDBJ whole genome shotgun (WGS) entry which is preliminary data.</text>
</comment>
<dbReference type="InterPro" id="IPR015947">
    <property type="entry name" value="PUA-like_sf"/>
</dbReference>
<name>A0ABW4BJ19_9LACO</name>
<dbReference type="InterPro" id="IPR029026">
    <property type="entry name" value="tRNA_m1G_MTases_N"/>
</dbReference>